<dbReference type="SUPFAM" id="SSF53901">
    <property type="entry name" value="Thiolase-like"/>
    <property type="match status" value="2"/>
</dbReference>
<organism evidence="7 8">
    <name type="scientific">Pseudomonas synxantha</name>
    <dbReference type="NCBI Taxonomy" id="47883"/>
    <lineage>
        <taxon>Bacteria</taxon>
        <taxon>Pseudomonadati</taxon>
        <taxon>Pseudomonadota</taxon>
        <taxon>Gammaproteobacteria</taxon>
        <taxon>Pseudomonadales</taxon>
        <taxon>Pseudomonadaceae</taxon>
        <taxon>Pseudomonas</taxon>
    </lineage>
</organism>
<comment type="pathway">
    <text evidence="1">Lipid metabolism; fatty acid biosynthesis.</text>
</comment>
<dbReference type="SMART" id="SM00825">
    <property type="entry name" value="PKS_KS"/>
    <property type="match status" value="1"/>
</dbReference>
<dbReference type="PANTHER" id="PTHR11712">
    <property type="entry name" value="POLYKETIDE SYNTHASE-RELATED"/>
    <property type="match status" value="1"/>
</dbReference>
<accession>A0A5D3GGP1</accession>
<dbReference type="GO" id="GO:0004315">
    <property type="term" value="F:3-oxoacyl-[acyl-carrier-protein] synthase activity"/>
    <property type="evidence" value="ECO:0007669"/>
    <property type="project" value="TreeGrafter"/>
</dbReference>
<evidence type="ECO:0000256" key="2">
    <source>
        <dbReference type="ARBA" id="ARBA00008467"/>
    </source>
</evidence>
<dbReference type="Pfam" id="PF02801">
    <property type="entry name" value="Ketoacyl-synt_C"/>
    <property type="match status" value="1"/>
</dbReference>
<dbReference type="GO" id="GO:0006633">
    <property type="term" value="P:fatty acid biosynthetic process"/>
    <property type="evidence" value="ECO:0007669"/>
    <property type="project" value="TreeGrafter"/>
</dbReference>
<dbReference type="CDD" id="cd00834">
    <property type="entry name" value="KAS_I_II"/>
    <property type="match status" value="1"/>
</dbReference>
<reference evidence="7 8" key="2">
    <citation type="submission" date="2019-08" db="EMBL/GenBank/DDBJ databases">
        <authorList>
            <person name="Brilhante M."/>
            <person name="Perreten V."/>
        </authorList>
    </citation>
    <scope>NUCLEOTIDE SEQUENCE [LARGE SCALE GENOMIC DNA]</scope>
    <source>
        <strain evidence="7 8">MCP106</strain>
    </source>
</reference>
<comment type="caution">
    <text evidence="7">The sequence shown here is derived from an EMBL/GenBank/DDBJ whole genome shotgun (WGS) entry which is preliminary data.</text>
</comment>
<evidence type="ECO:0000256" key="4">
    <source>
        <dbReference type="RuleBase" id="RU003694"/>
    </source>
</evidence>
<evidence type="ECO:0000256" key="1">
    <source>
        <dbReference type="ARBA" id="ARBA00005194"/>
    </source>
</evidence>
<dbReference type="NCBIfam" id="NF005490">
    <property type="entry name" value="PRK07103.1"/>
    <property type="match status" value="1"/>
</dbReference>
<evidence type="ECO:0000256" key="3">
    <source>
        <dbReference type="ARBA" id="ARBA00022679"/>
    </source>
</evidence>
<comment type="similarity">
    <text evidence="2 4">Belongs to the thiolase-like superfamily. Beta-ketoacyl-ACP synthases family.</text>
</comment>
<dbReference type="InterPro" id="IPR014030">
    <property type="entry name" value="Ketoacyl_synth_N"/>
</dbReference>
<dbReference type="InterPro" id="IPR020841">
    <property type="entry name" value="PKS_Beta-ketoAc_synthase_dom"/>
</dbReference>
<dbReference type="InterPro" id="IPR014031">
    <property type="entry name" value="Ketoacyl_synth_C"/>
</dbReference>
<dbReference type="EMBL" id="VSRO01000001">
    <property type="protein sequence ID" value="TYK59592.1"/>
    <property type="molecule type" value="Genomic_DNA"/>
</dbReference>
<dbReference type="Gene3D" id="3.40.47.10">
    <property type="match status" value="2"/>
</dbReference>
<protein>
    <submittedName>
        <fullName evidence="7">Polyketide beta-ketoacyl:ACP synthase</fullName>
    </submittedName>
</protein>
<gene>
    <name evidence="7" type="ORF">FXO26_00310</name>
    <name evidence="6" type="ORF">FXO26_28480</name>
</gene>
<evidence type="ECO:0000313" key="7">
    <source>
        <dbReference type="EMBL" id="TYK59592.1"/>
    </source>
</evidence>
<dbReference type="RefSeq" id="WP_032877020.1">
    <property type="nucleotide sequence ID" value="NZ_LR027557.1"/>
</dbReference>
<dbReference type="GO" id="GO:0005829">
    <property type="term" value="C:cytosol"/>
    <property type="evidence" value="ECO:0007669"/>
    <property type="project" value="TreeGrafter"/>
</dbReference>
<dbReference type="PANTHER" id="PTHR11712:SF336">
    <property type="entry name" value="3-OXOACYL-[ACYL-CARRIER-PROTEIN] SYNTHASE, MITOCHONDRIAL"/>
    <property type="match status" value="1"/>
</dbReference>
<reference evidence="7 8" key="1">
    <citation type="submission" date="2019-08" db="EMBL/GenBank/DDBJ databases">
        <title>Subclass B2 metallo-beta lactamase from Pseudomonas synxantha.</title>
        <authorList>
            <person name="Poirel L."/>
            <person name="Palmieri M."/>
            <person name="Masseron A."/>
            <person name="Perreten V."/>
            <person name="Nordman P."/>
        </authorList>
    </citation>
    <scope>NUCLEOTIDE SEQUENCE [LARGE SCALE GENOMIC DNA]</scope>
    <source>
        <strain evidence="7 8">MCP106</strain>
    </source>
</reference>
<dbReference type="InterPro" id="IPR016039">
    <property type="entry name" value="Thiolase-like"/>
</dbReference>
<evidence type="ECO:0000259" key="5">
    <source>
        <dbReference type="PROSITE" id="PS52004"/>
    </source>
</evidence>
<proteinExistence type="inferred from homology"/>
<sequence>MASSDTQGLLISGLGVASSIGTGQHDFIQALLAGNHAFSMMRRPGRQLESTFIGAEIDVDEQAGANLESGSRGMSFSARIALATLAEAWADAQLDQCDPTRIGLVVGGSNFQQRAIEQAHAPCALTPYFIKPSYATQFLDTDLCGVCTERFPIRGFAYTLGAASASGQMAIINAAQAVRAGDVDVCIALAPVMDLSYWECHGFRSLGAMGSDRFAESPALACRPFDRDRDGFIYGESSAVVVIESEASVRRRGVSPYARIAGWSVAMDGNRNPNPSFDGESCVIRQALDKSGWQARQVDYINPHGSGSVLGDETELRALAHCGLREASINATKSLIGHGLASAGLVETIATVLQMKAGQLHPNRNLDHPLDTGFAWVCDRAEQHALRCALNLSYGFGGINTALCLENSGRLQ</sequence>
<dbReference type="Proteomes" id="UP000324029">
    <property type="component" value="Unassembled WGS sequence"/>
</dbReference>
<dbReference type="PROSITE" id="PS52004">
    <property type="entry name" value="KS3_2"/>
    <property type="match status" value="1"/>
</dbReference>
<feature type="domain" description="Ketosynthase family 3 (KS3)" evidence="5">
    <location>
        <begin position="6"/>
        <end position="407"/>
    </location>
</feature>
<evidence type="ECO:0000313" key="8">
    <source>
        <dbReference type="Proteomes" id="UP000324029"/>
    </source>
</evidence>
<name>A0A5D3GGP1_9PSED</name>
<keyword evidence="3 4" id="KW-0808">Transferase</keyword>
<dbReference type="InterPro" id="IPR000794">
    <property type="entry name" value="Beta-ketoacyl_synthase"/>
</dbReference>
<dbReference type="AlphaFoldDB" id="A0A5D3GGP1"/>
<evidence type="ECO:0000313" key="6">
    <source>
        <dbReference type="EMBL" id="TYK54257.1"/>
    </source>
</evidence>
<dbReference type="Pfam" id="PF00109">
    <property type="entry name" value="ketoacyl-synt"/>
    <property type="match status" value="1"/>
</dbReference>
<dbReference type="EMBL" id="VSRO01000022">
    <property type="protein sequence ID" value="TYK54257.1"/>
    <property type="molecule type" value="Genomic_DNA"/>
</dbReference>